<dbReference type="OrthoDB" id="1055148at2759"/>
<dbReference type="Pfam" id="PF00067">
    <property type="entry name" value="p450"/>
    <property type="match status" value="1"/>
</dbReference>
<dbReference type="VEuPathDB" id="AmoebaDB:NfTy_012180"/>
<dbReference type="VEuPathDB" id="AmoebaDB:NF0127530"/>
<dbReference type="PANTHER" id="PTHR24301">
    <property type="entry name" value="THROMBOXANE-A SYNTHASE"/>
    <property type="match status" value="1"/>
</dbReference>
<dbReference type="AlphaFoldDB" id="A0A6A5CDE6"/>
<comment type="caution">
    <text evidence="1">The sequence shown here is derived from an EMBL/GenBank/DDBJ whole genome shotgun (WGS) entry which is preliminary data.</text>
</comment>
<dbReference type="EMBL" id="VFQX01000006">
    <property type="protein sequence ID" value="KAF0983375.1"/>
    <property type="molecule type" value="Genomic_DNA"/>
</dbReference>
<dbReference type="GeneID" id="68117655"/>
<evidence type="ECO:0000313" key="1">
    <source>
        <dbReference type="EMBL" id="KAF0983375.1"/>
    </source>
</evidence>
<dbReference type="Proteomes" id="UP000444721">
    <property type="component" value="Unassembled WGS sequence"/>
</dbReference>
<dbReference type="GO" id="GO:0005506">
    <property type="term" value="F:iron ion binding"/>
    <property type="evidence" value="ECO:0007669"/>
    <property type="project" value="InterPro"/>
</dbReference>
<dbReference type="GO" id="GO:0004497">
    <property type="term" value="F:monooxygenase activity"/>
    <property type="evidence" value="ECO:0007669"/>
    <property type="project" value="InterPro"/>
</dbReference>
<dbReference type="InterPro" id="IPR036396">
    <property type="entry name" value="Cyt_P450_sf"/>
</dbReference>
<evidence type="ECO:0000313" key="2">
    <source>
        <dbReference type="Proteomes" id="UP000444721"/>
    </source>
</evidence>
<dbReference type="GO" id="GO:0016705">
    <property type="term" value="F:oxidoreductase activity, acting on paired donors, with incorporation or reduction of molecular oxygen"/>
    <property type="evidence" value="ECO:0007669"/>
    <property type="project" value="InterPro"/>
</dbReference>
<dbReference type="InterPro" id="IPR001128">
    <property type="entry name" value="Cyt_P450"/>
</dbReference>
<organism evidence="1 2">
    <name type="scientific">Naegleria fowleri</name>
    <name type="common">Brain eating amoeba</name>
    <dbReference type="NCBI Taxonomy" id="5763"/>
    <lineage>
        <taxon>Eukaryota</taxon>
        <taxon>Discoba</taxon>
        <taxon>Heterolobosea</taxon>
        <taxon>Tetramitia</taxon>
        <taxon>Eutetramitia</taxon>
        <taxon>Vahlkampfiidae</taxon>
        <taxon>Naegleria</taxon>
    </lineage>
</organism>
<dbReference type="VEuPathDB" id="AmoebaDB:FDP41_010440"/>
<dbReference type="RefSeq" id="XP_044568088.1">
    <property type="nucleotide sequence ID" value="XM_044700739.1"/>
</dbReference>
<dbReference type="PANTHER" id="PTHR24301:SF2">
    <property type="entry name" value="THROMBOXANE-A SYNTHASE"/>
    <property type="match status" value="1"/>
</dbReference>
<keyword evidence="2" id="KW-1185">Reference proteome</keyword>
<dbReference type="SUPFAM" id="SSF48264">
    <property type="entry name" value="Cytochrome P450"/>
    <property type="match status" value="1"/>
</dbReference>
<sequence length="147" mass="16510">MPGPKGLPFIGNLLDMTRASKNIQGFFTQCVKEHGEVVKLTALNNKMVILSNPELFKELAKLDEGRITMEVLRKVKVDTGMMMIPVENYNHENWQDVRAVLNVAMRPDVADKVVLPQLSELGSDFVKSLINNLETIVNDQHGTEEGY</sequence>
<name>A0A6A5CDE6_NAEFO</name>
<proteinExistence type="predicted"/>
<gene>
    <name evidence="1" type="ORF">FDP41_010440</name>
</gene>
<protein>
    <recommendedName>
        <fullName evidence="3">Cytochrome P450</fullName>
    </recommendedName>
</protein>
<reference evidence="1 2" key="1">
    <citation type="journal article" date="2019" name="Sci. Rep.">
        <title>Nanopore sequencing improves the draft genome of the human pathogenic amoeba Naegleria fowleri.</title>
        <authorList>
            <person name="Liechti N."/>
            <person name="Schurch N."/>
            <person name="Bruggmann R."/>
            <person name="Wittwer M."/>
        </authorList>
    </citation>
    <scope>NUCLEOTIDE SEQUENCE [LARGE SCALE GENOMIC DNA]</scope>
    <source>
        <strain evidence="1 2">ATCC 30894</strain>
    </source>
</reference>
<dbReference type="Gene3D" id="1.10.630.10">
    <property type="entry name" value="Cytochrome P450"/>
    <property type="match status" value="1"/>
</dbReference>
<accession>A0A6A5CDE6</accession>
<evidence type="ECO:0008006" key="3">
    <source>
        <dbReference type="Google" id="ProtNLM"/>
    </source>
</evidence>
<dbReference type="GO" id="GO:0020037">
    <property type="term" value="F:heme binding"/>
    <property type="evidence" value="ECO:0007669"/>
    <property type="project" value="InterPro"/>
</dbReference>